<evidence type="ECO:0000313" key="3">
    <source>
        <dbReference type="Proteomes" id="UP000002051"/>
    </source>
</evidence>
<dbReference type="Proteomes" id="UP000002051">
    <property type="component" value="Unassembled WGS sequence"/>
</dbReference>
<evidence type="ECO:0000313" key="1">
    <source>
        <dbReference type="EMBL" id="KEH16685.1"/>
    </source>
</evidence>
<reference evidence="1 3" key="2">
    <citation type="journal article" date="2014" name="BMC Genomics">
        <title>An improved genome release (version Mt4.0) for the model legume Medicago truncatula.</title>
        <authorList>
            <person name="Tang H."/>
            <person name="Krishnakumar V."/>
            <person name="Bidwell S."/>
            <person name="Rosen B."/>
            <person name="Chan A."/>
            <person name="Zhou S."/>
            <person name="Gentzbittel L."/>
            <person name="Childs K.L."/>
            <person name="Yandell M."/>
            <person name="Gundlach H."/>
            <person name="Mayer K.F."/>
            <person name="Schwartz D.C."/>
            <person name="Town C.D."/>
        </authorList>
    </citation>
    <scope>GENOME REANNOTATION</scope>
    <source>
        <strain evidence="1">A17</strain>
        <strain evidence="2 3">cv. Jemalong A17</strain>
    </source>
</reference>
<dbReference type="HOGENOM" id="CLU_1328128_0_0_1"/>
<gene>
    <name evidence="1" type="ORF">MTR_0116s0080</name>
</gene>
<reference evidence="1 3" key="1">
    <citation type="journal article" date="2011" name="Nature">
        <title>The Medicago genome provides insight into the evolution of rhizobial symbioses.</title>
        <authorList>
            <person name="Young N.D."/>
            <person name="Debelle F."/>
            <person name="Oldroyd G.E."/>
            <person name="Geurts R."/>
            <person name="Cannon S.B."/>
            <person name="Udvardi M.K."/>
            <person name="Benedito V.A."/>
            <person name="Mayer K.F."/>
            <person name="Gouzy J."/>
            <person name="Schoof H."/>
            <person name="Van de Peer Y."/>
            <person name="Proost S."/>
            <person name="Cook D.R."/>
            <person name="Meyers B.C."/>
            <person name="Spannagl M."/>
            <person name="Cheung F."/>
            <person name="De Mita S."/>
            <person name="Krishnakumar V."/>
            <person name="Gundlach H."/>
            <person name="Zhou S."/>
            <person name="Mudge J."/>
            <person name="Bharti A.K."/>
            <person name="Murray J.D."/>
            <person name="Naoumkina M.A."/>
            <person name="Rosen B."/>
            <person name="Silverstein K.A."/>
            <person name="Tang H."/>
            <person name="Rombauts S."/>
            <person name="Zhao P.X."/>
            <person name="Zhou P."/>
            <person name="Barbe V."/>
            <person name="Bardou P."/>
            <person name="Bechner M."/>
            <person name="Bellec A."/>
            <person name="Berger A."/>
            <person name="Berges H."/>
            <person name="Bidwell S."/>
            <person name="Bisseling T."/>
            <person name="Choisne N."/>
            <person name="Couloux A."/>
            <person name="Denny R."/>
            <person name="Deshpande S."/>
            <person name="Dai X."/>
            <person name="Doyle J.J."/>
            <person name="Dudez A.M."/>
            <person name="Farmer A.D."/>
            <person name="Fouteau S."/>
            <person name="Franken C."/>
            <person name="Gibelin C."/>
            <person name="Gish J."/>
            <person name="Goldstein S."/>
            <person name="Gonzalez A.J."/>
            <person name="Green P.J."/>
            <person name="Hallab A."/>
            <person name="Hartog M."/>
            <person name="Hua A."/>
            <person name="Humphray S.J."/>
            <person name="Jeong D.H."/>
            <person name="Jing Y."/>
            <person name="Jocker A."/>
            <person name="Kenton S.M."/>
            <person name="Kim D.J."/>
            <person name="Klee K."/>
            <person name="Lai H."/>
            <person name="Lang C."/>
            <person name="Lin S."/>
            <person name="Macmil S.L."/>
            <person name="Magdelenat G."/>
            <person name="Matthews L."/>
            <person name="McCorrison J."/>
            <person name="Monaghan E.L."/>
            <person name="Mun J.H."/>
            <person name="Najar F.Z."/>
            <person name="Nicholson C."/>
            <person name="Noirot C."/>
            <person name="O'Bleness M."/>
            <person name="Paule C.R."/>
            <person name="Poulain J."/>
            <person name="Prion F."/>
            <person name="Qin B."/>
            <person name="Qu C."/>
            <person name="Retzel E.F."/>
            <person name="Riddle C."/>
            <person name="Sallet E."/>
            <person name="Samain S."/>
            <person name="Samson N."/>
            <person name="Sanders I."/>
            <person name="Saurat O."/>
            <person name="Scarpelli C."/>
            <person name="Schiex T."/>
            <person name="Segurens B."/>
            <person name="Severin A.J."/>
            <person name="Sherrier D.J."/>
            <person name="Shi R."/>
            <person name="Sims S."/>
            <person name="Singer S.R."/>
            <person name="Sinharoy S."/>
            <person name="Sterck L."/>
            <person name="Viollet A."/>
            <person name="Wang B.B."/>
            <person name="Wang K."/>
            <person name="Wang M."/>
            <person name="Wang X."/>
            <person name="Warfsmann J."/>
            <person name="Weissenbach J."/>
            <person name="White D.D."/>
            <person name="White J.D."/>
            <person name="Wiley G.B."/>
            <person name="Wincker P."/>
            <person name="Xing Y."/>
            <person name="Yang L."/>
            <person name="Yao Z."/>
            <person name="Ying F."/>
            <person name="Zhai J."/>
            <person name="Zhou L."/>
            <person name="Zuber A."/>
            <person name="Denarie J."/>
            <person name="Dixon R.A."/>
            <person name="May G.D."/>
            <person name="Schwartz D.C."/>
            <person name="Rogers J."/>
            <person name="Quetier F."/>
            <person name="Town C.D."/>
            <person name="Roe B.A."/>
        </authorList>
    </citation>
    <scope>NUCLEOTIDE SEQUENCE [LARGE SCALE GENOMIC DNA]</scope>
    <source>
        <strain evidence="1">A17</strain>
        <strain evidence="2 3">cv. Jemalong A17</strain>
    </source>
</reference>
<dbReference type="EnsemblPlants" id="KEH16685">
    <property type="protein sequence ID" value="KEH16685"/>
    <property type="gene ID" value="MTR_0116s0080"/>
</dbReference>
<accession>A0A072TT02</accession>
<organism evidence="1 3">
    <name type="scientific">Medicago truncatula</name>
    <name type="common">Barrel medic</name>
    <name type="synonym">Medicago tribuloides</name>
    <dbReference type="NCBI Taxonomy" id="3880"/>
    <lineage>
        <taxon>Eukaryota</taxon>
        <taxon>Viridiplantae</taxon>
        <taxon>Streptophyta</taxon>
        <taxon>Embryophyta</taxon>
        <taxon>Tracheophyta</taxon>
        <taxon>Spermatophyta</taxon>
        <taxon>Magnoliopsida</taxon>
        <taxon>eudicotyledons</taxon>
        <taxon>Gunneridae</taxon>
        <taxon>Pentapetalae</taxon>
        <taxon>rosids</taxon>
        <taxon>fabids</taxon>
        <taxon>Fabales</taxon>
        <taxon>Fabaceae</taxon>
        <taxon>Papilionoideae</taxon>
        <taxon>50 kb inversion clade</taxon>
        <taxon>NPAAA clade</taxon>
        <taxon>Hologalegina</taxon>
        <taxon>IRL clade</taxon>
        <taxon>Trifolieae</taxon>
        <taxon>Medicago</taxon>
    </lineage>
</organism>
<proteinExistence type="predicted"/>
<sequence length="207" mass="23916">MSEVAKIEGRVRYSAFKKTIKVMITLTDSLDDLKAQLNTDFEHLGENQYTRHLFGQMPCIDIGEDRDEYVWKTASYMPLLIRDDGDVRFMFRNMVENNILYMYVRSICNCVECKHFPFDLVKESEYHQYRNYFHFLTMLSHYASNKLPQEIEPPIVLPVVSLEVIDDSRNAKAEYPPPKVDISSGGAKVEDTPPVVVPPDVVISIDN</sequence>
<reference evidence="2" key="3">
    <citation type="submission" date="2015-06" db="UniProtKB">
        <authorList>
            <consortium name="EnsemblPlants"/>
        </authorList>
    </citation>
    <scope>IDENTIFICATION</scope>
    <source>
        <strain evidence="2">cv. Jemalong A17</strain>
    </source>
</reference>
<protein>
    <submittedName>
        <fullName evidence="1 2">Uncharacterized protein</fullName>
    </submittedName>
</protein>
<name>A0A072TT02_MEDTR</name>
<dbReference type="AlphaFoldDB" id="A0A072TT02"/>
<evidence type="ECO:0000313" key="2">
    <source>
        <dbReference type="EnsemblPlants" id="KEH16685"/>
    </source>
</evidence>
<dbReference type="EMBL" id="KL402841">
    <property type="protein sequence ID" value="KEH16685.1"/>
    <property type="molecule type" value="Genomic_DNA"/>
</dbReference>
<keyword evidence="3" id="KW-1185">Reference proteome</keyword>